<dbReference type="Proteomes" id="UP000799291">
    <property type="component" value="Unassembled WGS sequence"/>
</dbReference>
<proteinExistence type="predicted"/>
<dbReference type="Gene3D" id="3.30.559.10">
    <property type="entry name" value="Chloramphenicol acetyltransferase-like domain"/>
    <property type="match status" value="1"/>
</dbReference>
<dbReference type="PANTHER" id="PTHR28037">
    <property type="entry name" value="ALCOHOL O-ACETYLTRANSFERASE 1-RELATED"/>
    <property type="match status" value="1"/>
</dbReference>
<dbReference type="OrthoDB" id="2150604at2759"/>
<dbReference type="InterPro" id="IPR052058">
    <property type="entry name" value="Alcohol_O-acetyltransferase"/>
</dbReference>
<organism evidence="1 2">
    <name type="scientific">Lentithecium fluviatile CBS 122367</name>
    <dbReference type="NCBI Taxonomy" id="1168545"/>
    <lineage>
        <taxon>Eukaryota</taxon>
        <taxon>Fungi</taxon>
        <taxon>Dikarya</taxon>
        <taxon>Ascomycota</taxon>
        <taxon>Pezizomycotina</taxon>
        <taxon>Dothideomycetes</taxon>
        <taxon>Pleosporomycetidae</taxon>
        <taxon>Pleosporales</taxon>
        <taxon>Massarineae</taxon>
        <taxon>Lentitheciaceae</taxon>
        <taxon>Lentithecium</taxon>
    </lineage>
</organism>
<reference evidence="1" key="1">
    <citation type="journal article" date="2020" name="Stud. Mycol.">
        <title>101 Dothideomycetes genomes: a test case for predicting lifestyles and emergence of pathogens.</title>
        <authorList>
            <person name="Haridas S."/>
            <person name="Albert R."/>
            <person name="Binder M."/>
            <person name="Bloem J."/>
            <person name="Labutti K."/>
            <person name="Salamov A."/>
            <person name="Andreopoulos B."/>
            <person name="Baker S."/>
            <person name="Barry K."/>
            <person name="Bills G."/>
            <person name="Bluhm B."/>
            <person name="Cannon C."/>
            <person name="Castanera R."/>
            <person name="Culley D."/>
            <person name="Daum C."/>
            <person name="Ezra D."/>
            <person name="Gonzalez J."/>
            <person name="Henrissat B."/>
            <person name="Kuo A."/>
            <person name="Liang C."/>
            <person name="Lipzen A."/>
            <person name="Lutzoni F."/>
            <person name="Magnuson J."/>
            <person name="Mondo S."/>
            <person name="Nolan M."/>
            <person name="Ohm R."/>
            <person name="Pangilinan J."/>
            <person name="Park H.-J."/>
            <person name="Ramirez L."/>
            <person name="Alfaro M."/>
            <person name="Sun H."/>
            <person name="Tritt A."/>
            <person name="Yoshinaga Y."/>
            <person name="Zwiers L.-H."/>
            <person name="Turgeon B."/>
            <person name="Goodwin S."/>
            <person name="Spatafora J."/>
            <person name="Crous P."/>
            <person name="Grigoriev I."/>
        </authorList>
    </citation>
    <scope>NUCLEOTIDE SEQUENCE</scope>
    <source>
        <strain evidence="1">CBS 122367</strain>
    </source>
</reference>
<evidence type="ECO:0000313" key="1">
    <source>
        <dbReference type="EMBL" id="KAF2690733.1"/>
    </source>
</evidence>
<dbReference type="Pfam" id="PF07247">
    <property type="entry name" value="AATase"/>
    <property type="match status" value="1"/>
</dbReference>
<dbReference type="PANTHER" id="PTHR28037:SF1">
    <property type="entry name" value="ALCOHOL O-ACETYLTRANSFERASE 1-RELATED"/>
    <property type="match status" value="1"/>
</dbReference>
<dbReference type="InterPro" id="IPR023213">
    <property type="entry name" value="CAT-like_dom_sf"/>
</dbReference>
<name>A0A6G1JKQ7_9PLEO</name>
<dbReference type="AlphaFoldDB" id="A0A6G1JKQ7"/>
<keyword evidence="2" id="KW-1185">Reference proteome</keyword>
<dbReference type="EMBL" id="MU005570">
    <property type="protein sequence ID" value="KAF2690733.1"/>
    <property type="molecule type" value="Genomic_DNA"/>
</dbReference>
<dbReference type="GO" id="GO:0008080">
    <property type="term" value="F:N-acetyltransferase activity"/>
    <property type="evidence" value="ECO:0007669"/>
    <property type="project" value="TreeGrafter"/>
</dbReference>
<evidence type="ECO:0000313" key="2">
    <source>
        <dbReference type="Proteomes" id="UP000799291"/>
    </source>
</evidence>
<protein>
    <recommendedName>
        <fullName evidence="3">Alcohol acetyltransferase</fullName>
    </recommendedName>
</protein>
<gene>
    <name evidence="1" type="ORF">K458DRAFT_326558</name>
</gene>
<evidence type="ECO:0008006" key="3">
    <source>
        <dbReference type="Google" id="ProtNLM"/>
    </source>
</evidence>
<accession>A0A6G1JKQ7</accession>
<dbReference type="InterPro" id="IPR010828">
    <property type="entry name" value="Atf2/Sli1-like"/>
</dbReference>
<sequence>MGDVRQLQKLRPLGKLEQLSSVCHHLGFYHNVGLSAHYQLSKSSSVSDVRRLIYAALADVIRKHGILFAIPVDEDSPDAYFARLPSIDLTSSVFFIRRSQPVTVGGEDRELDAILQEQHNTNFKSEYGTLPFWRLLVLQEPGVEHDFTASFIFHHSIGDGVAGLIFHKEFQDALEAASSLSVPRDFINTKVAAPNDTTLLLPLEELHPLPINSNPVQFPTTGLKEWTGNPIRAPCVTQYRSLYLSPSSSKAFIQECKKKSLSLTSVLPSIIAASLFDILPPTIEALTCIIPVNLRPWLHLPRSAALDAIGTFIDAFKVQLRHADHSADNQHAMLVPPAARETSEKIKKYLTDNLSPSGEPYTAIAVFKTIPDVSVVFNSTLGNERDAAFEVSNLGAFTGSTKLGANAQWHVGRVTFSRSSVVSGSAVTMSVVSGGDGALTIGFSWQEGIVDDDVVDRLIEGVRRYFEAPEAANH</sequence>
<dbReference type="SUPFAM" id="SSF52777">
    <property type="entry name" value="CoA-dependent acyltransferases"/>
    <property type="match status" value="2"/>
</dbReference>